<dbReference type="GO" id="GO:0016884">
    <property type="term" value="F:carbon-nitrogen ligase activity, with glutamine as amido-N-donor"/>
    <property type="evidence" value="ECO:0007669"/>
    <property type="project" value="InterPro"/>
</dbReference>
<dbReference type="EMBL" id="PFQX01000024">
    <property type="protein sequence ID" value="PJC65455.1"/>
    <property type="molecule type" value="Genomic_DNA"/>
</dbReference>
<protein>
    <submittedName>
        <fullName evidence="1">Glutamyl-tRNA amidotransferase</fullName>
    </submittedName>
</protein>
<dbReference type="PANTHER" id="PTHR28055">
    <property type="entry name" value="ALTERED INHERITANCE OF MITOCHONDRIA PROTEIN 41, MITOCHONDRIAL"/>
    <property type="match status" value="1"/>
</dbReference>
<evidence type="ECO:0000313" key="1">
    <source>
        <dbReference type="EMBL" id="PJC65455.1"/>
    </source>
</evidence>
<accession>A0A2M8G1C3</accession>
<keyword evidence="1" id="KW-0808">Transferase</keyword>
<dbReference type="PANTHER" id="PTHR28055:SF1">
    <property type="entry name" value="ALTERED INHERITANCE OF MITOCHONDRIA PROTEIN 41, MITOCHONDRIAL"/>
    <property type="match status" value="1"/>
</dbReference>
<name>A0A2M8G1C3_9BACT</name>
<dbReference type="InterPro" id="IPR042184">
    <property type="entry name" value="YqeY/Aim41_N"/>
</dbReference>
<dbReference type="Gene3D" id="1.10.10.410">
    <property type="match status" value="1"/>
</dbReference>
<dbReference type="InterPro" id="IPR019004">
    <property type="entry name" value="YqeY/Aim41"/>
</dbReference>
<dbReference type="Pfam" id="PF09424">
    <property type="entry name" value="YqeY"/>
    <property type="match status" value="1"/>
</dbReference>
<organism evidence="1 2">
    <name type="scientific">Candidatus Colwellbacteria bacterium CG_4_9_14_0_2_um_filter_50_12</name>
    <dbReference type="NCBI Taxonomy" id="1974538"/>
    <lineage>
        <taxon>Bacteria</taxon>
        <taxon>Candidatus Colwelliibacteriota</taxon>
    </lineage>
</organism>
<sequence>MTLHQRLQIDLKEAMKAGLRPAVVASATQAGQEERIGTLRMILSATHNREIEEHAKGVDALTDAMVVDVIRKEAKKRKEAAEIYSKAERKDLAEKETRELKIIKTYLPVEMGEAEIETIVRKVLGSGVKDFGAAMKEVMKKIAGRAEAGAVADVVKRLLK</sequence>
<gene>
    <name evidence="1" type="ORF">CO020_00550</name>
</gene>
<dbReference type="AlphaFoldDB" id="A0A2M8G1C3"/>
<dbReference type="Proteomes" id="UP000229674">
    <property type="component" value="Unassembled WGS sequence"/>
</dbReference>
<evidence type="ECO:0000313" key="2">
    <source>
        <dbReference type="Proteomes" id="UP000229674"/>
    </source>
</evidence>
<dbReference type="SUPFAM" id="SSF89095">
    <property type="entry name" value="GatB/YqeY motif"/>
    <property type="match status" value="1"/>
</dbReference>
<dbReference type="InterPro" id="IPR023168">
    <property type="entry name" value="GatB_Yqey_C_2"/>
</dbReference>
<reference evidence="2" key="1">
    <citation type="submission" date="2017-09" db="EMBL/GenBank/DDBJ databases">
        <title>Depth-based differentiation of microbial function through sediment-hosted aquifers and enrichment of novel symbionts in the deep terrestrial subsurface.</title>
        <authorList>
            <person name="Probst A.J."/>
            <person name="Ladd B."/>
            <person name="Jarett J.K."/>
            <person name="Geller-Mcgrath D.E."/>
            <person name="Sieber C.M.K."/>
            <person name="Emerson J.B."/>
            <person name="Anantharaman K."/>
            <person name="Thomas B.C."/>
            <person name="Malmstrom R."/>
            <person name="Stieglmeier M."/>
            <person name="Klingl A."/>
            <person name="Woyke T."/>
            <person name="Ryan C.M."/>
            <person name="Banfield J.F."/>
        </authorList>
    </citation>
    <scope>NUCLEOTIDE SEQUENCE [LARGE SCALE GENOMIC DNA]</scope>
</reference>
<dbReference type="Gene3D" id="1.10.1510.10">
    <property type="entry name" value="Uncharacterised protein YqeY/AIM41 PF09424, N-terminal domain"/>
    <property type="match status" value="1"/>
</dbReference>
<comment type="caution">
    <text evidence="1">The sequence shown here is derived from an EMBL/GenBank/DDBJ whole genome shotgun (WGS) entry which is preliminary data.</text>
</comment>
<dbReference type="GO" id="GO:0016740">
    <property type="term" value="F:transferase activity"/>
    <property type="evidence" value="ECO:0007669"/>
    <property type="project" value="UniProtKB-KW"/>
</dbReference>
<proteinExistence type="predicted"/>
<dbReference type="InterPro" id="IPR003789">
    <property type="entry name" value="Asn/Gln_tRNA_amidoTrase-B-like"/>
</dbReference>